<dbReference type="EMBL" id="JBHUCX010000092">
    <property type="protein sequence ID" value="MFD1677431.1"/>
    <property type="molecule type" value="Genomic_DNA"/>
</dbReference>
<comment type="caution">
    <text evidence="5">The sequence shown here is derived from an EMBL/GenBank/DDBJ whole genome shotgun (WGS) entry which is preliminary data.</text>
</comment>
<dbReference type="Pfam" id="PF09250">
    <property type="entry name" value="Prim-Pol"/>
    <property type="match status" value="1"/>
</dbReference>
<dbReference type="Pfam" id="PF06048">
    <property type="entry name" value="DUF927"/>
    <property type="match status" value="1"/>
</dbReference>
<dbReference type="PANTHER" id="PTHR35372:SF2">
    <property type="entry name" value="SF3 HELICASE DOMAIN-CONTAINING PROTEIN"/>
    <property type="match status" value="1"/>
</dbReference>
<dbReference type="InterPro" id="IPR015330">
    <property type="entry name" value="DNA_primase/pol_bifunc_N"/>
</dbReference>
<keyword evidence="1" id="KW-0378">Hydrolase</keyword>
<organism evidence="5 6">
    <name type="scientific">Alicyclobacillus fodiniaquatilis</name>
    <dbReference type="NCBI Taxonomy" id="1661150"/>
    <lineage>
        <taxon>Bacteria</taxon>
        <taxon>Bacillati</taxon>
        <taxon>Bacillota</taxon>
        <taxon>Bacilli</taxon>
        <taxon>Bacillales</taxon>
        <taxon>Alicyclobacillaceae</taxon>
        <taxon>Alicyclobacillus</taxon>
    </lineage>
</organism>
<reference evidence="6" key="1">
    <citation type="journal article" date="2019" name="Int. J. Syst. Evol. Microbiol.">
        <title>The Global Catalogue of Microorganisms (GCM) 10K type strain sequencing project: providing services to taxonomists for standard genome sequencing and annotation.</title>
        <authorList>
            <consortium name="The Broad Institute Genomics Platform"/>
            <consortium name="The Broad Institute Genome Sequencing Center for Infectious Disease"/>
            <person name="Wu L."/>
            <person name="Ma J."/>
        </authorList>
    </citation>
    <scope>NUCLEOTIDE SEQUENCE [LARGE SCALE GENOMIC DNA]</scope>
    <source>
        <strain evidence="6">CGMCC 1.12286</strain>
    </source>
</reference>
<sequence>MSGDDTTSMLPYSSEYITAVRDTSTISPSGSRELSGKPKTTLQMFSKLGWRIFPVNSTKADGKCSCGRPDCSNKGKHPRVTGWPEQATADMVQHAKWLKQWPDTNWALACGQESGVWVLDVDEKNGGYESLARLESEIGELPATVRVKTGGGGLHIYFAWPTDGTIITNAVNLKGDYPGLDVRGYRGYVVIPPGKHKSGNRYDWVDGLSPDDVSLAQAPQPLIEVIKNAGGSRTYADKPRDTRPWEPVPNDIIREKAPALCARIDYFTSDAGANDVSYEDWVALASWAHAMTDDETLFHEWSSVDKDRYSSRDTGHKWKGTNDMAPRSCHRAQADHPLDECLKCPLFEADKNPSYHVRVAYNQEQGGRGPWGAPPLKPEQTHQKEREAYMEALQRVDEVAAGMEATAPKIDVTDDYDGESSTNDQAGQARAGDAGAGEGRGKSRFYKAVDNEKAARETVEKIIDDACEQIRQGVAGVKLKADLLKPLAEYGSWNLDAAKDLVRLLCSVDKQKNRSAATLREGEFVRQIERMAHQFQADRREAEKTVGDVCSIAPFEHRAIRLPSGGDYDYQPLGDGRVMIAMVKTTATEVWSEPLSRQFTYVSGLRMNVETGEWEAVISTLLPGGRWKHSMSVSPSVFASEIKMQELLSKGLAYESPRDMGRYLLKCYILVREEQMVKTALSTARLGYHIDDEDEEEENHLVSFVLTDVSIGSDLVVSTDHVSMNETLKYFKAAGTYEEERKTILKVLNNYPEVAYSIAANAAAALMRPLKEANAVDLWGFAVEYVNQNPETGKTTTISVGFSIWGSPESIRNAWSTTQGLTNRMAMTPDLPTAIQEVQSGGGNGRGSNTLNGELLINSLCDGGGKMKGAPKGKNQSSPQLYGTLTMANNDRLLGADAQSAAKSRVFTQTVTPFPKYEDKAKKAIVQANTGEYLRELAKHHGHGGRRMMQGLLKSVGYSWSKLKEKLDKELQYERKYVKLPTDILGNDVEGMNRMLTYTAVMRLALRYLLTYGYALHDSFEVEAHLSSIDDALRHVAEDRERNKEENNEASKYLNRVSDWVKSRIGSLKGLERKDNNGEPIAPSGGYIGTISMINKEPHICILPSVLQSHLSQWNKPLTDLRNEWIDRKWIKTRSEGSNKLYQPKFLGDKKDMYCFSQSVLGIDINSLDSDNSDDNQGKPQSTDNPDEI</sequence>
<dbReference type="SUPFAM" id="SSF56747">
    <property type="entry name" value="Prim-pol domain"/>
    <property type="match status" value="1"/>
</dbReference>
<keyword evidence="2" id="KW-0175">Coiled coil</keyword>
<evidence type="ECO:0000313" key="5">
    <source>
        <dbReference type="EMBL" id="MFD1677431.1"/>
    </source>
</evidence>
<accession>A0ABW4JM56</accession>
<evidence type="ECO:0000259" key="4">
    <source>
        <dbReference type="SMART" id="SM00943"/>
    </source>
</evidence>
<evidence type="ECO:0000256" key="2">
    <source>
        <dbReference type="SAM" id="Coils"/>
    </source>
</evidence>
<proteinExistence type="predicted"/>
<dbReference type="InterPro" id="IPR009270">
    <property type="entry name" value="DUF927"/>
</dbReference>
<feature type="coiled-coil region" evidence="2">
    <location>
        <begin position="1029"/>
        <end position="1056"/>
    </location>
</feature>
<feature type="domain" description="DNA primase/polymerase bifunctional N-terminal" evidence="4">
    <location>
        <begin position="42"/>
        <end position="222"/>
    </location>
</feature>
<feature type="compositionally biased region" description="Polar residues" evidence="3">
    <location>
        <begin position="1178"/>
        <end position="1189"/>
    </location>
</feature>
<dbReference type="CDD" id="cd04859">
    <property type="entry name" value="Prim_Pol"/>
    <property type="match status" value="1"/>
</dbReference>
<feature type="region of interest" description="Disordered" evidence="3">
    <location>
        <begin position="404"/>
        <end position="443"/>
    </location>
</feature>
<keyword evidence="6" id="KW-1185">Reference proteome</keyword>
<dbReference type="SMART" id="SM00943">
    <property type="entry name" value="Prim-Pol"/>
    <property type="match status" value="1"/>
</dbReference>
<name>A0ABW4JM56_9BACL</name>
<dbReference type="Proteomes" id="UP001597079">
    <property type="component" value="Unassembled WGS sequence"/>
</dbReference>
<evidence type="ECO:0000313" key="6">
    <source>
        <dbReference type="Proteomes" id="UP001597079"/>
    </source>
</evidence>
<dbReference type="PANTHER" id="PTHR35372">
    <property type="entry name" value="ATP BINDING PROTEIN-RELATED"/>
    <property type="match status" value="1"/>
</dbReference>
<feature type="compositionally biased region" description="Low complexity" evidence="3">
    <location>
        <begin position="424"/>
        <end position="433"/>
    </location>
</feature>
<evidence type="ECO:0000256" key="3">
    <source>
        <dbReference type="SAM" id="MobiDB-lite"/>
    </source>
</evidence>
<protein>
    <submittedName>
        <fullName evidence="5">Bifunctional DNA primase/polymerase</fullName>
    </submittedName>
</protein>
<feature type="region of interest" description="Disordered" evidence="3">
    <location>
        <begin position="1167"/>
        <end position="1189"/>
    </location>
</feature>
<evidence type="ECO:0000256" key="1">
    <source>
        <dbReference type="ARBA" id="ARBA00022801"/>
    </source>
</evidence>
<gene>
    <name evidence="5" type="ORF">ACFSB2_22470</name>
</gene>
<dbReference type="RefSeq" id="WP_377945325.1">
    <property type="nucleotide sequence ID" value="NZ_JBHUCX010000092.1"/>
</dbReference>
<dbReference type="InterPro" id="IPR051620">
    <property type="entry name" value="ORF904-like_C"/>
</dbReference>